<protein>
    <recommendedName>
        <fullName evidence="3">Secreted protein</fullName>
    </recommendedName>
</protein>
<reference evidence="2" key="1">
    <citation type="submission" date="2021-05" db="EMBL/GenBank/DDBJ databases">
        <authorList>
            <person name="Alioto T."/>
            <person name="Alioto T."/>
            <person name="Gomez Garrido J."/>
        </authorList>
    </citation>
    <scope>NUCLEOTIDE SEQUENCE</scope>
</reference>
<proteinExistence type="predicted"/>
<evidence type="ECO:0000313" key="2">
    <source>
        <dbReference type="EMBL" id="CAG6747137.1"/>
    </source>
</evidence>
<sequence length="112" mass="11698">MVSLVTDTRPLLSVFILVLVETTVECEEVVVPSLSSAPILTSAWLSHNDFNDTGAEGLLVSSVLGSSGSGNSGSSSRIKLRLNLTLGTSRRSSGVTAASRALFSCFSTRSFS</sequence>
<dbReference type="AlphaFoldDB" id="A0A8D8ZGQ0"/>
<evidence type="ECO:0000256" key="1">
    <source>
        <dbReference type="SAM" id="SignalP"/>
    </source>
</evidence>
<dbReference type="EMBL" id="HBUF01512905">
    <property type="protein sequence ID" value="CAG6747137.1"/>
    <property type="molecule type" value="Transcribed_RNA"/>
</dbReference>
<organism evidence="2">
    <name type="scientific">Cacopsylla melanoneura</name>
    <dbReference type="NCBI Taxonomy" id="428564"/>
    <lineage>
        <taxon>Eukaryota</taxon>
        <taxon>Metazoa</taxon>
        <taxon>Ecdysozoa</taxon>
        <taxon>Arthropoda</taxon>
        <taxon>Hexapoda</taxon>
        <taxon>Insecta</taxon>
        <taxon>Pterygota</taxon>
        <taxon>Neoptera</taxon>
        <taxon>Paraneoptera</taxon>
        <taxon>Hemiptera</taxon>
        <taxon>Sternorrhyncha</taxon>
        <taxon>Psylloidea</taxon>
        <taxon>Psyllidae</taxon>
        <taxon>Psyllinae</taxon>
        <taxon>Cacopsylla</taxon>
    </lineage>
</organism>
<keyword evidence="1" id="KW-0732">Signal</keyword>
<feature type="chain" id="PRO_5036262735" description="Secreted protein" evidence="1">
    <location>
        <begin position="27"/>
        <end position="112"/>
    </location>
</feature>
<dbReference type="EMBL" id="HBUF01512906">
    <property type="protein sequence ID" value="CAG6747141.1"/>
    <property type="molecule type" value="Transcribed_RNA"/>
</dbReference>
<feature type="signal peptide" evidence="1">
    <location>
        <begin position="1"/>
        <end position="26"/>
    </location>
</feature>
<dbReference type="EMBL" id="HBUF01512904">
    <property type="protein sequence ID" value="CAG6747133.1"/>
    <property type="molecule type" value="Transcribed_RNA"/>
</dbReference>
<accession>A0A8D8ZGQ0</accession>
<evidence type="ECO:0008006" key="3">
    <source>
        <dbReference type="Google" id="ProtNLM"/>
    </source>
</evidence>
<name>A0A8D8ZGQ0_9HEMI</name>